<gene>
    <name evidence="17" type="ORF">N7496_006768</name>
</gene>
<evidence type="ECO:0000256" key="1">
    <source>
        <dbReference type="ARBA" id="ARBA00001946"/>
    </source>
</evidence>
<feature type="region of interest" description="Disordered" evidence="15">
    <location>
        <begin position="1"/>
        <end position="36"/>
    </location>
</feature>
<dbReference type="CDD" id="cd20085">
    <property type="entry name" value="XPF_nuclease_Mms4"/>
    <property type="match status" value="1"/>
</dbReference>
<sequence>MPEVIDLISSDPPLPDKPRPQHVPAESRQAAVGPTATSGLISSDFIDFSALSDDFLDKPAKKRRVSDEKRSPPRQRIVTKRAPRPDPPVFSFSDDDFSLPPSNPRAQKKYQGRHADESDPIIFTSSAPEPSKKQHSTWSRPNHTQSEVITLDDDDDDLWKSLGNGSTRRGKQDDIQEFSDPFGLGDFDDTFELSDPEISASKSGFSSKTAALLSTLNTAPKGNRLNNKAGSRPQKRRGATMDASTIGDFSDEVDGIAEPRQPAKKSGKLTTEEKEARAQARADAKAQRDLERQLEKERKLKLKEEKAREKQLAADIAEVNKLKVDRKDSTAEMILDISCSFEETSVGNQAIEFMKRLKVEYHFFTGPIPNVVKWRRKMNARYNEEAGHWEPAPFHISEEKHVLCLVTAQDFVDMVIDPPPGEERESLEVHVLKLKSAYPGYTVIYLIEGLTAWMRKNSNSRNRAYVAEVLSQYEPEPEPVSSQVSAPRRRGRKPKRKPETTPPVDDDTIEDALLALQVTHSCFIHHSAAPPESAEWIKNFTEHISTTLYRWERMDAHDANFCMESGQVKPGEDKHDVFVKMLQEVNRVTAPMAYGISSQYSCVTDLIRGMQMHGPTMLEDVKVCYGSCYLPFSIPSIF</sequence>
<feature type="region of interest" description="Disordered" evidence="15">
    <location>
        <begin position="476"/>
        <end position="506"/>
    </location>
</feature>
<evidence type="ECO:0000256" key="8">
    <source>
        <dbReference type="ARBA" id="ARBA00022801"/>
    </source>
</evidence>
<dbReference type="InterPro" id="IPR006166">
    <property type="entry name" value="ERCC4_domain"/>
</dbReference>
<name>A0A9W9V8Y2_9EURO</name>
<evidence type="ECO:0000256" key="12">
    <source>
        <dbReference type="ARBA" id="ARBA00023242"/>
    </source>
</evidence>
<evidence type="ECO:0000256" key="11">
    <source>
        <dbReference type="ARBA" id="ARBA00023204"/>
    </source>
</evidence>
<comment type="similarity">
    <text evidence="3">Belongs to the EME1/MMS4 family.</text>
</comment>
<keyword evidence="14" id="KW-0175">Coiled coil</keyword>
<comment type="cofactor">
    <cofactor evidence="1">
        <name>Mg(2+)</name>
        <dbReference type="ChEBI" id="CHEBI:18420"/>
    </cofactor>
</comment>
<keyword evidence="5" id="KW-0479">Metal-binding</keyword>
<reference evidence="17" key="2">
    <citation type="journal article" date="2023" name="IMA Fungus">
        <title>Comparative genomic study of the Penicillium genus elucidates a diverse pangenome and 15 lateral gene transfer events.</title>
        <authorList>
            <person name="Petersen C."/>
            <person name="Sorensen T."/>
            <person name="Nielsen M.R."/>
            <person name="Sondergaard T.E."/>
            <person name="Sorensen J.L."/>
            <person name="Fitzpatrick D.A."/>
            <person name="Frisvad J.C."/>
            <person name="Nielsen K.L."/>
        </authorList>
    </citation>
    <scope>NUCLEOTIDE SEQUENCE</scope>
    <source>
        <strain evidence="17">IBT 29864</strain>
    </source>
</reference>
<dbReference type="Gene3D" id="1.10.150.670">
    <property type="entry name" value="Crossover junction endonuclease EME1, DNA-binding domain"/>
    <property type="match status" value="1"/>
</dbReference>
<dbReference type="Proteomes" id="UP001147782">
    <property type="component" value="Unassembled WGS sequence"/>
</dbReference>
<feature type="compositionally biased region" description="Acidic residues" evidence="15">
    <location>
        <begin position="186"/>
        <end position="195"/>
    </location>
</feature>
<dbReference type="Gene3D" id="3.40.50.10130">
    <property type="match status" value="1"/>
</dbReference>
<feature type="compositionally biased region" description="Basic residues" evidence="15">
    <location>
        <begin position="487"/>
        <end position="496"/>
    </location>
</feature>
<dbReference type="GO" id="GO:0003677">
    <property type="term" value="F:DNA binding"/>
    <property type="evidence" value="ECO:0007669"/>
    <property type="project" value="InterPro"/>
</dbReference>
<dbReference type="GO" id="GO:0031297">
    <property type="term" value="P:replication fork processing"/>
    <property type="evidence" value="ECO:0007669"/>
    <property type="project" value="TreeGrafter"/>
</dbReference>
<feature type="compositionally biased region" description="Basic and acidic residues" evidence="15">
    <location>
        <begin position="56"/>
        <end position="71"/>
    </location>
</feature>
<evidence type="ECO:0000256" key="5">
    <source>
        <dbReference type="ARBA" id="ARBA00022723"/>
    </source>
</evidence>
<evidence type="ECO:0000256" key="6">
    <source>
        <dbReference type="ARBA" id="ARBA00022759"/>
    </source>
</evidence>
<feature type="compositionally biased region" description="Polar residues" evidence="15">
    <location>
        <begin position="136"/>
        <end position="148"/>
    </location>
</feature>
<dbReference type="GO" id="GO:0046872">
    <property type="term" value="F:metal ion binding"/>
    <property type="evidence" value="ECO:0007669"/>
    <property type="project" value="UniProtKB-KW"/>
</dbReference>
<evidence type="ECO:0000256" key="4">
    <source>
        <dbReference type="ARBA" id="ARBA00022722"/>
    </source>
</evidence>
<feature type="coiled-coil region" evidence="14">
    <location>
        <begin position="277"/>
        <end position="322"/>
    </location>
</feature>
<keyword evidence="10" id="KW-0233">DNA recombination</keyword>
<evidence type="ECO:0000313" key="18">
    <source>
        <dbReference type="Proteomes" id="UP001147782"/>
    </source>
</evidence>
<dbReference type="OrthoDB" id="343092at2759"/>
<dbReference type="PANTHER" id="PTHR21077">
    <property type="entry name" value="EME1 PROTEIN"/>
    <property type="match status" value="1"/>
</dbReference>
<evidence type="ECO:0000256" key="3">
    <source>
        <dbReference type="ARBA" id="ARBA00005313"/>
    </source>
</evidence>
<dbReference type="GeneID" id="81438876"/>
<evidence type="ECO:0000256" key="15">
    <source>
        <dbReference type="SAM" id="MobiDB-lite"/>
    </source>
</evidence>
<feature type="domain" description="ERCC4" evidence="16">
    <location>
        <begin position="332"/>
        <end position="611"/>
    </location>
</feature>
<evidence type="ECO:0000256" key="14">
    <source>
        <dbReference type="SAM" id="Coils"/>
    </source>
</evidence>
<evidence type="ECO:0000256" key="10">
    <source>
        <dbReference type="ARBA" id="ARBA00023172"/>
    </source>
</evidence>
<dbReference type="RefSeq" id="XP_056555110.1">
    <property type="nucleotide sequence ID" value="XM_056699697.1"/>
</dbReference>
<dbReference type="GO" id="GO:0031573">
    <property type="term" value="P:mitotic intra-S DNA damage checkpoint signaling"/>
    <property type="evidence" value="ECO:0007669"/>
    <property type="project" value="TreeGrafter"/>
</dbReference>
<reference evidence="17" key="1">
    <citation type="submission" date="2022-11" db="EMBL/GenBank/DDBJ databases">
        <authorList>
            <person name="Petersen C."/>
        </authorList>
    </citation>
    <scope>NUCLEOTIDE SEQUENCE</scope>
    <source>
        <strain evidence="17">IBT 29864</strain>
    </source>
</reference>
<keyword evidence="7" id="KW-0227">DNA damage</keyword>
<keyword evidence="11" id="KW-0234">DNA repair</keyword>
<protein>
    <recommendedName>
        <fullName evidence="16">ERCC4 domain-containing protein</fullName>
    </recommendedName>
</protein>
<accession>A0A9W9V8Y2</accession>
<keyword evidence="8" id="KW-0378">Hydrolase</keyword>
<keyword evidence="18" id="KW-1185">Reference proteome</keyword>
<comment type="subcellular location">
    <subcellularLocation>
        <location evidence="2">Nucleus</location>
    </subcellularLocation>
</comment>
<comment type="caution">
    <text evidence="17">The sequence shown here is derived from an EMBL/GenBank/DDBJ whole genome shotgun (WGS) entry which is preliminary data.</text>
</comment>
<dbReference type="InterPro" id="IPR042530">
    <property type="entry name" value="EME1/EME2_C"/>
</dbReference>
<evidence type="ECO:0000313" key="17">
    <source>
        <dbReference type="EMBL" id="KAJ5370676.1"/>
    </source>
</evidence>
<evidence type="ECO:0000256" key="13">
    <source>
        <dbReference type="ARBA" id="ARBA00023254"/>
    </source>
</evidence>
<dbReference type="GO" id="GO:0048476">
    <property type="term" value="C:Holliday junction resolvase complex"/>
    <property type="evidence" value="ECO:0007669"/>
    <property type="project" value="InterPro"/>
</dbReference>
<dbReference type="GO" id="GO:0000712">
    <property type="term" value="P:resolution of meiotic recombination intermediates"/>
    <property type="evidence" value="ECO:0007669"/>
    <property type="project" value="TreeGrafter"/>
</dbReference>
<dbReference type="GO" id="GO:0008821">
    <property type="term" value="F:crossover junction DNA endonuclease activity"/>
    <property type="evidence" value="ECO:0007669"/>
    <property type="project" value="TreeGrafter"/>
</dbReference>
<dbReference type="Pfam" id="PF02732">
    <property type="entry name" value="ERCC4"/>
    <property type="match status" value="1"/>
</dbReference>
<keyword evidence="9" id="KW-0460">Magnesium</keyword>
<dbReference type="SMART" id="SM00891">
    <property type="entry name" value="ERCC4"/>
    <property type="match status" value="1"/>
</dbReference>
<dbReference type="InterPro" id="IPR047521">
    <property type="entry name" value="XPF_nuclease_EME1_ascomycetes"/>
</dbReference>
<keyword evidence="12" id="KW-0539">Nucleus</keyword>
<evidence type="ECO:0000256" key="7">
    <source>
        <dbReference type="ARBA" id="ARBA00022763"/>
    </source>
</evidence>
<proteinExistence type="inferred from homology"/>
<keyword evidence="6" id="KW-0255">Endonuclease</keyword>
<dbReference type="AlphaFoldDB" id="A0A9W9V8Y2"/>
<evidence type="ECO:0000259" key="16">
    <source>
        <dbReference type="SMART" id="SM00891"/>
    </source>
</evidence>
<dbReference type="GO" id="GO:0006302">
    <property type="term" value="P:double-strand break repair"/>
    <property type="evidence" value="ECO:0007669"/>
    <property type="project" value="TreeGrafter"/>
</dbReference>
<dbReference type="FunFam" id="3.40.50.10130:FF:000010">
    <property type="entry name" value="Crossover junction endonuclease eme1"/>
    <property type="match status" value="1"/>
</dbReference>
<evidence type="ECO:0000256" key="9">
    <source>
        <dbReference type="ARBA" id="ARBA00022842"/>
    </source>
</evidence>
<dbReference type="GO" id="GO:0005634">
    <property type="term" value="C:nucleus"/>
    <property type="evidence" value="ECO:0007669"/>
    <property type="project" value="UniProtKB-SubCell"/>
</dbReference>
<feature type="compositionally biased region" description="Polar residues" evidence="15">
    <location>
        <begin position="200"/>
        <end position="229"/>
    </location>
</feature>
<keyword evidence="13" id="KW-0469">Meiosis</keyword>
<keyword evidence="4" id="KW-0540">Nuclease</keyword>
<dbReference type="PANTHER" id="PTHR21077:SF5">
    <property type="entry name" value="CROSSOVER JUNCTION ENDONUCLEASE MMS4"/>
    <property type="match status" value="1"/>
</dbReference>
<dbReference type="InterPro" id="IPR033310">
    <property type="entry name" value="Mms4/EME1/EME2"/>
</dbReference>
<evidence type="ECO:0000256" key="2">
    <source>
        <dbReference type="ARBA" id="ARBA00004123"/>
    </source>
</evidence>
<feature type="region of interest" description="Disordered" evidence="15">
    <location>
        <begin position="56"/>
        <end position="273"/>
    </location>
</feature>
<organism evidence="17 18">
    <name type="scientific">Penicillium cataractarum</name>
    <dbReference type="NCBI Taxonomy" id="2100454"/>
    <lineage>
        <taxon>Eukaryota</taxon>
        <taxon>Fungi</taxon>
        <taxon>Dikarya</taxon>
        <taxon>Ascomycota</taxon>
        <taxon>Pezizomycotina</taxon>
        <taxon>Eurotiomycetes</taxon>
        <taxon>Eurotiomycetidae</taxon>
        <taxon>Eurotiales</taxon>
        <taxon>Aspergillaceae</taxon>
        <taxon>Penicillium</taxon>
    </lineage>
</organism>
<dbReference type="EMBL" id="JAPZBS010000005">
    <property type="protein sequence ID" value="KAJ5370676.1"/>
    <property type="molecule type" value="Genomic_DNA"/>
</dbReference>